<dbReference type="SUPFAM" id="SSF53448">
    <property type="entry name" value="Nucleotide-diphospho-sugar transferases"/>
    <property type="match status" value="1"/>
</dbReference>
<evidence type="ECO:0000313" key="3">
    <source>
        <dbReference type="Proteomes" id="UP001499959"/>
    </source>
</evidence>
<dbReference type="InterPro" id="IPR029044">
    <property type="entry name" value="Nucleotide-diphossugar_trans"/>
</dbReference>
<feature type="domain" description="Glycosyltransferase 2-like" evidence="1">
    <location>
        <begin position="12"/>
        <end position="177"/>
    </location>
</feature>
<dbReference type="PANTHER" id="PTHR43685:SF11">
    <property type="entry name" value="GLYCOSYLTRANSFERASE TAGX-RELATED"/>
    <property type="match status" value="1"/>
</dbReference>
<dbReference type="InterPro" id="IPR050834">
    <property type="entry name" value="Glycosyltransf_2"/>
</dbReference>
<protein>
    <recommendedName>
        <fullName evidence="1">Glycosyltransferase 2-like domain-containing protein</fullName>
    </recommendedName>
</protein>
<dbReference type="EMBL" id="BAABJE010000017">
    <property type="protein sequence ID" value="GAA4801937.1"/>
    <property type="molecule type" value="Genomic_DNA"/>
</dbReference>
<sequence>MARAIEVSAGVSAIIPTWNRRELVQRAIDSALAQTHPVDEIVVVDDGSTDGTETALHARYGALMGTRIVYHRQENAGVSAARNAGMAIARGRYFALLDSDDLWRPEKTARQLEWMEAHPDFGMALCDVVRVDADGRPYDVFRRRDVLIEDGWVLRWLLLNPSLVPASAMFRREVFERCCGFDVALRTAEDIDFHLRVARRWKIGVVEAELVEAMRGHDGLSAEASTYDDYVKVVERAVADAGDTVDVTAKREALAITYARNARGMLIRKRWRDAWRLWRAALRQAPDAASRRQAWALLPFAAKRFSAALLGRG</sequence>
<evidence type="ECO:0000313" key="2">
    <source>
        <dbReference type="EMBL" id="GAA4801937.1"/>
    </source>
</evidence>
<dbReference type="PANTHER" id="PTHR43685">
    <property type="entry name" value="GLYCOSYLTRANSFERASE"/>
    <property type="match status" value="1"/>
</dbReference>
<reference evidence="3" key="1">
    <citation type="journal article" date="2019" name="Int. J. Syst. Evol. Microbiol.">
        <title>The Global Catalogue of Microorganisms (GCM) 10K type strain sequencing project: providing services to taxonomists for standard genome sequencing and annotation.</title>
        <authorList>
            <consortium name="The Broad Institute Genomics Platform"/>
            <consortium name="The Broad Institute Genome Sequencing Center for Infectious Disease"/>
            <person name="Wu L."/>
            <person name="Ma J."/>
        </authorList>
    </citation>
    <scope>NUCLEOTIDE SEQUENCE [LARGE SCALE GENOMIC DNA]</scope>
    <source>
        <strain evidence="3">JCM 18204</strain>
    </source>
</reference>
<evidence type="ECO:0000259" key="1">
    <source>
        <dbReference type="Pfam" id="PF00535"/>
    </source>
</evidence>
<proteinExistence type="predicted"/>
<dbReference type="Pfam" id="PF00535">
    <property type="entry name" value="Glycos_transf_2"/>
    <property type="match status" value="1"/>
</dbReference>
<accession>A0ABP9C0N0</accession>
<dbReference type="Gene3D" id="3.90.550.10">
    <property type="entry name" value="Spore Coat Polysaccharide Biosynthesis Protein SpsA, Chain A"/>
    <property type="match status" value="1"/>
</dbReference>
<dbReference type="CDD" id="cd00761">
    <property type="entry name" value="Glyco_tranf_GTA_type"/>
    <property type="match status" value="1"/>
</dbReference>
<keyword evidence="3" id="KW-1185">Reference proteome</keyword>
<organism evidence="2 3">
    <name type="scientific">Lysobacter hankyongensis</name>
    <dbReference type="NCBI Taxonomy" id="1176535"/>
    <lineage>
        <taxon>Bacteria</taxon>
        <taxon>Pseudomonadati</taxon>
        <taxon>Pseudomonadota</taxon>
        <taxon>Gammaproteobacteria</taxon>
        <taxon>Lysobacterales</taxon>
        <taxon>Lysobacteraceae</taxon>
        <taxon>Lysobacter</taxon>
    </lineage>
</organism>
<dbReference type="Proteomes" id="UP001499959">
    <property type="component" value="Unassembled WGS sequence"/>
</dbReference>
<dbReference type="InterPro" id="IPR001173">
    <property type="entry name" value="Glyco_trans_2-like"/>
</dbReference>
<gene>
    <name evidence="2" type="ORF">GCM10023307_30670</name>
</gene>
<comment type="caution">
    <text evidence="2">The sequence shown here is derived from an EMBL/GenBank/DDBJ whole genome shotgun (WGS) entry which is preliminary data.</text>
</comment>
<dbReference type="RefSeq" id="WP_345304227.1">
    <property type="nucleotide sequence ID" value="NZ_BAABJE010000017.1"/>
</dbReference>
<name>A0ABP9C0N0_9GAMM</name>